<feature type="domain" description="Cupin type-2" evidence="1">
    <location>
        <begin position="44"/>
        <end position="99"/>
    </location>
</feature>
<dbReference type="SUPFAM" id="SSF51182">
    <property type="entry name" value="RmlC-like cupins"/>
    <property type="match status" value="1"/>
</dbReference>
<dbReference type="RefSeq" id="WP_172106392.1">
    <property type="nucleotide sequence ID" value="NZ_CP038017.1"/>
</dbReference>
<organism evidence="2 3">
    <name type="scientific">Allofrancisella frigidaquae</name>
    <dbReference type="NCBI Taxonomy" id="1085644"/>
    <lineage>
        <taxon>Bacteria</taxon>
        <taxon>Pseudomonadati</taxon>
        <taxon>Pseudomonadota</taxon>
        <taxon>Gammaproteobacteria</taxon>
        <taxon>Thiotrichales</taxon>
        <taxon>Francisellaceae</taxon>
        <taxon>Allofrancisella</taxon>
    </lineage>
</organism>
<reference evidence="2 3" key="1">
    <citation type="submission" date="2019-03" db="EMBL/GenBank/DDBJ databases">
        <title>Complete Genome Sequence of Allofrancisella frigidaquae Strain SYSU 10HL1970 Isolated from Water-Cooling Systems in China.</title>
        <authorList>
            <person name="Ohrman C."/>
            <person name="Uneklint I."/>
            <person name="Sjodin A."/>
        </authorList>
    </citation>
    <scope>NUCLEOTIDE SEQUENCE [LARGE SCALE GENOMIC DNA]</scope>
    <source>
        <strain evidence="2 3">SYSU 10HL1970</strain>
    </source>
</reference>
<evidence type="ECO:0000259" key="1">
    <source>
        <dbReference type="Pfam" id="PF07883"/>
    </source>
</evidence>
<dbReference type="InterPro" id="IPR013096">
    <property type="entry name" value="Cupin_2"/>
</dbReference>
<sequence>MRDNLFGVIPNFSKHEKFIDLLNTKNIKIEKIISYGQVTPTDTPYIQQYDEWVLVLKGNAKLKLEDKEYNLEQGEYLFIPKNSKHWVTYTDNPTIWLAIHIKE</sequence>
<gene>
    <name evidence="2" type="ORF">E3E15_02000</name>
</gene>
<dbReference type="Pfam" id="PF07883">
    <property type="entry name" value="Cupin_2"/>
    <property type="match status" value="1"/>
</dbReference>
<dbReference type="InterPro" id="IPR014710">
    <property type="entry name" value="RmlC-like_jellyroll"/>
</dbReference>
<evidence type="ECO:0000313" key="3">
    <source>
        <dbReference type="Proteomes" id="UP000503320"/>
    </source>
</evidence>
<dbReference type="KEGG" id="afri:E3E15_02000"/>
<dbReference type="CDD" id="cd06981">
    <property type="entry name" value="cupin_reut_a1446"/>
    <property type="match status" value="1"/>
</dbReference>
<dbReference type="InterPro" id="IPR011051">
    <property type="entry name" value="RmlC_Cupin_sf"/>
</dbReference>
<evidence type="ECO:0000313" key="2">
    <source>
        <dbReference type="EMBL" id="QIV94193.1"/>
    </source>
</evidence>
<dbReference type="EMBL" id="CP038017">
    <property type="protein sequence ID" value="QIV94193.1"/>
    <property type="molecule type" value="Genomic_DNA"/>
</dbReference>
<keyword evidence="3" id="KW-1185">Reference proteome</keyword>
<accession>A0A6M3HSN8</accession>
<dbReference type="Proteomes" id="UP000503320">
    <property type="component" value="Chromosome"/>
</dbReference>
<dbReference type="AlphaFoldDB" id="A0A6M3HSN8"/>
<dbReference type="Gene3D" id="2.60.120.10">
    <property type="entry name" value="Jelly Rolls"/>
    <property type="match status" value="1"/>
</dbReference>
<name>A0A6M3HSN8_9GAMM</name>
<protein>
    <submittedName>
        <fullName evidence="2">Cupin domain-containing protein</fullName>
    </submittedName>
</protein>
<proteinExistence type="predicted"/>